<dbReference type="Proteomes" id="UP000000379">
    <property type="component" value="Chromosome"/>
</dbReference>
<feature type="domain" description="ABC transmembrane type-1" evidence="11">
    <location>
        <begin position="38"/>
        <end position="325"/>
    </location>
</feature>
<keyword evidence="6" id="KW-0067">ATP-binding</keyword>
<evidence type="ECO:0000256" key="2">
    <source>
        <dbReference type="ARBA" id="ARBA00022448"/>
    </source>
</evidence>
<dbReference type="eggNOG" id="COG1132">
    <property type="taxonomic scope" value="Bacteria"/>
</dbReference>
<feature type="transmembrane region" description="Helical" evidence="9">
    <location>
        <begin position="151"/>
        <end position="176"/>
    </location>
</feature>
<feature type="transmembrane region" description="Helical" evidence="9">
    <location>
        <begin position="261"/>
        <end position="286"/>
    </location>
</feature>
<gene>
    <name evidence="12" type="ordered locus">Trad_2349</name>
</gene>
<keyword evidence="5" id="KW-0547">Nucleotide-binding</keyword>
<dbReference type="SMART" id="SM00382">
    <property type="entry name" value="AAA"/>
    <property type="match status" value="1"/>
</dbReference>
<dbReference type="HOGENOM" id="CLU_000604_84_8_0"/>
<dbReference type="GO" id="GO:0005886">
    <property type="term" value="C:plasma membrane"/>
    <property type="evidence" value="ECO:0007669"/>
    <property type="project" value="UniProtKB-SubCell"/>
</dbReference>
<feature type="transmembrane region" description="Helical" evidence="9">
    <location>
        <begin position="82"/>
        <end position="100"/>
    </location>
</feature>
<dbReference type="OrthoDB" id="5166472at2"/>
<evidence type="ECO:0000256" key="8">
    <source>
        <dbReference type="ARBA" id="ARBA00023136"/>
    </source>
</evidence>
<keyword evidence="7 9" id="KW-1133">Transmembrane helix</keyword>
<feature type="transmembrane region" description="Helical" evidence="9">
    <location>
        <begin position="33"/>
        <end position="62"/>
    </location>
</feature>
<keyword evidence="4 9" id="KW-0812">Transmembrane</keyword>
<sequence length="608" mass="66358">MGFVMDGLEAEAYDRSYSDAQLLRRILRYFRPFGLLMLVVALAIVLTAALDAALPILIARGIDQLAQEGRVAPGELWRRTGWLLLALLAAGILSWTLNYLRQRLTARVVGDVVFNLRKDAFDAVMARDMSFYDEFSTGRIVSRVTNDTQDFATVVTLSLNLISQLLQVGIIVGVLFAINARLALIALAIAPAIVAAALGFRHVARVTTRSARRVLAEVNANIQESLTGISVAKTFRQEGAIYGDFGRVNAQAYRLNLRQGLVFSAIFPLLGTIAGVGTALVVYFGGLSVLAGEITPGAWFLFAESVALFWFPLTSVASFWSQFQLGLSASERVFALIDAEPRVVQRAHEPVARLAGHIAFRGVDFRYTARERVLWGFDLTIGAGETVALVGHTGAGKSSLGKLVARFYEFQGGELLIDGRDIRTLDLRSYRRHLGIVQQTPFLFSGTVRDNIRYGAQEASDEAVLAAARSIGGGDWLDALPQGLDTDVGEAGRGISMGQRQLVALARTLLQDPSILILDEATASVDPLTEAQIQEGLEVVLKGRTALVIAHRLSTVRQADRIVVLRQGEVIESGTHAALLERNGHYAELYNTYFRHQSPYYDPQDPAS</sequence>
<dbReference type="Pfam" id="PF00664">
    <property type="entry name" value="ABC_membrane"/>
    <property type="match status" value="1"/>
</dbReference>
<dbReference type="Gene3D" id="1.20.1560.10">
    <property type="entry name" value="ABC transporter type 1, transmembrane domain"/>
    <property type="match status" value="1"/>
</dbReference>
<dbReference type="STRING" id="649638.Trad_2349"/>
<dbReference type="GO" id="GO:0005524">
    <property type="term" value="F:ATP binding"/>
    <property type="evidence" value="ECO:0007669"/>
    <property type="project" value="UniProtKB-KW"/>
</dbReference>
<dbReference type="PANTHER" id="PTHR43394:SF1">
    <property type="entry name" value="ATP-BINDING CASSETTE SUB-FAMILY B MEMBER 10, MITOCHONDRIAL"/>
    <property type="match status" value="1"/>
</dbReference>
<keyword evidence="3" id="KW-1003">Cell membrane</keyword>
<keyword evidence="2" id="KW-0813">Transport</keyword>
<comment type="subcellular location">
    <subcellularLocation>
        <location evidence="1">Cell membrane</location>
        <topology evidence="1">Multi-pass membrane protein</topology>
    </subcellularLocation>
</comment>
<evidence type="ECO:0000313" key="13">
    <source>
        <dbReference type="Proteomes" id="UP000000379"/>
    </source>
</evidence>
<evidence type="ECO:0000259" key="10">
    <source>
        <dbReference type="PROSITE" id="PS50893"/>
    </source>
</evidence>
<dbReference type="PROSITE" id="PS50893">
    <property type="entry name" value="ABC_TRANSPORTER_2"/>
    <property type="match status" value="1"/>
</dbReference>
<dbReference type="KEGG" id="tra:Trad_2349"/>
<evidence type="ECO:0000259" key="11">
    <source>
        <dbReference type="PROSITE" id="PS50929"/>
    </source>
</evidence>
<dbReference type="PANTHER" id="PTHR43394">
    <property type="entry name" value="ATP-DEPENDENT PERMEASE MDL1, MITOCHONDRIAL"/>
    <property type="match status" value="1"/>
</dbReference>
<dbReference type="InterPro" id="IPR003593">
    <property type="entry name" value="AAA+_ATPase"/>
</dbReference>
<organism evidence="12 13">
    <name type="scientific">Truepera radiovictrix (strain DSM 17093 / CIP 108686 / LMG 22925 / RQ-24)</name>
    <dbReference type="NCBI Taxonomy" id="649638"/>
    <lineage>
        <taxon>Bacteria</taxon>
        <taxon>Thermotogati</taxon>
        <taxon>Deinococcota</taxon>
        <taxon>Deinococci</taxon>
        <taxon>Trueperales</taxon>
        <taxon>Trueperaceae</taxon>
        <taxon>Truepera</taxon>
    </lineage>
</organism>
<name>D7CSN8_TRURR</name>
<evidence type="ECO:0000256" key="1">
    <source>
        <dbReference type="ARBA" id="ARBA00004651"/>
    </source>
</evidence>
<dbReference type="InterPro" id="IPR003439">
    <property type="entry name" value="ABC_transporter-like_ATP-bd"/>
</dbReference>
<dbReference type="GO" id="GO:0016887">
    <property type="term" value="F:ATP hydrolysis activity"/>
    <property type="evidence" value="ECO:0007669"/>
    <property type="project" value="InterPro"/>
</dbReference>
<dbReference type="SUPFAM" id="SSF90123">
    <property type="entry name" value="ABC transporter transmembrane region"/>
    <property type="match status" value="1"/>
</dbReference>
<evidence type="ECO:0000256" key="4">
    <source>
        <dbReference type="ARBA" id="ARBA00022692"/>
    </source>
</evidence>
<feature type="transmembrane region" description="Helical" evidence="9">
    <location>
        <begin position="298"/>
        <end position="320"/>
    </location>
</feature>
<dbReference type="Gene3D" id="3.40.50.300">
    <property type="entry name" value="P-loop containing nucleotide triphosphate hydrolases"/>
    <property type="match status" value="1"/>
</dbReference>
<evidence type="ECO:0000256" key="5">
    <source>
        <dbReference type="ARBA" id="ARBA00022741"/>
    </source>
</evidence>
<dbReference type="SUPFAM" id="SSF52540">
    <property type="entry name" value="P-loop containing nucleoside triphosphate hydrolases"/>
    <property type="match status" value="1"/>
</dbReference>
<protein>
    <submittedName>
        <fullName evidence="12">ABC transporter related protein</fullName>
    </submittedName>
</protein>
<dbReference type="InterPro" id="IPR011527">
    <property type="entry name" value="ABC1_TM_dom"/>
</dbReference>
<reference evidence="13" key="1">
    <citation type="submission" date="2010-05" db="EMBL/GenBank/DDBJ databases">
        <title>The complete genome of Truepera radiovictris DSM 17093.</title>
        <authorList>
            <consortium name="US DOE Joint Genome Institute (JGI-PGF)"/>
            <person name="Lucas S."/>
            <person name="Copeland A."/>
            <person name="Lapidus A."/>
            <person name="Glavina del Rio T."/>
            <person name="Dalin E."/>
            <person name="Tice H."/>
            <person name="Bruce D."/>
            <person name="Goodwin L."/>
            <person name="Pitluck S."/>
            <person name="Kyrpides N."/>
            <person name="Mavromatis K."/>
            <person name="Ovchinnikova G."/>
            <person name="Munk A.C."/>
            <person name="Detter J.C."/>
            <person name="Han C."/>
            <person name="Tapia R."/>
            <person name="Land M."/>
            <person name="Hauser L."/>
            <person name="Markowitz V."/>
            <person name="Cheng J.-F."/>
            <person name="Hugenholtz P."/>
            <person name="Woyke T."/>
            <person name="Wu D."/>
            <person name="Tindall B."/>
            <person name="Pomrenke H.G."/>
            <person name="Brambilla E."/>
            <person name="Klenk H.-P."/>
            <person name="Eisen J.A."/>
        </authorList>
    </citation>
    <scope>NUCLEOTIDE SEQUENCE [LARGE SCALE GENOMIC DNA]</scope>
    <source>
        <strain evidence="13">DSM 17093 / CIP 108686 / LMG 22925 / RQ-24</strain>
    </source>
</reference>
<evidence type="ECO:0000256" key="7">
    <source>
        <dbReference type="ARBA" id="ARBA00022989"/>
    </source>
</evidence>
<dbReference type="FunFam" id="3.40.50.300:FF:000299">
    <property type="entry name" value="ABC transporter ATP-binding protein/permease"/>
    <property type="match status" value="1"/>
</dbReference>
<dbReference type="EMBL" id="CP002049">
    <property type="protein sequence ID" value="ADI15458.1"/>
    <property type="molecule type" value="Genomic_DNA"/>
</dbReference>
<proteinExistence type="predicted"/>
<feature type="domain" description="ABC transporter" evidence="10">
    <location>
        <begin position="358"/>
        <end position="592"/>
    </location>
</feature>
<dbReference type="PROSITE" id="PS50929">
    <property type="entry name" value="ABC_TM1F"/>
    <property type="match status" value="1"/>
</dbReference>
<evidence type="ECO:0000256" key="9">
    <source>
        <dbReference type="SAM" id="Phobius"/>
    </source>
</evidence>
<dbReference type="AlphaFoldDB" id="D7CSN8"/>
<keyword evidence="8 9" id="KW-0472">Membrane</keyword>
<dbReference type="Pfam" id="PF00005">
    <property type="entry name" value="ABC_tran"/>
    <property type="match status" value="1"/>
</dbReference>
<dbReference type="CDD" id="cd07346">
    <property type="entry name" value="ABC_6TM_exporters"/>
    <property type="match status" value="1"/>
</dbReference>
<dbReference type="GO" id="GO:0015421">
    <property type="term" value="F:ABC-type oligopeptide transporter activity"/>
    <property type="evidence" value="ECO:0007669"/>
    <property type="project" value="TreeGrafter"/>
</dbReference>
<keyword evidence="13" id="KW-1185">Reference proteome</keyword>
<evidence type="ECO:0000256" key="6">
    <source>
        <dbReference type="ARBA" id="ARBA00022840"/>
    </source>
</evidence>
<reference evidence="12 13" key="2">
    <citation type="journal article" date="2011" name="Stand. Genomic Sci.">
        <title>Complete genome sequence of Truepera radiovictrix type strain (RQ-24).</title>
        <authorList>
            <person name="Ivanova N."/>
            <person name="Rohde C."/>
            <person name="Munk C."/>
            <person name="Nolan M."/>
            <person name="Lucas S."/>
            <person name="Del Rio T.G."/>
            <person name="Tice H."/>
            <person name="Deshpande S."/>
            <person name="Cheng J.F."/>
            <person name="Tapia R."/>
            <person name="Han C."/>
            <person name="Goodwin L."/>
            <person name="Pitluck S."/>
            <person name="Liolios K."/>
            <person name="Mavromatis K."/>
            <person name="Mikhailova N."/>
            <person name="Pati A."/>
            <person name="Chen A."/>
            <person name="Palaniappan K."/>
            <person name="Land M."/>
            <person name="Hauser L."/>
            <person name="Chang Y.J."/>
            <person name="Jeffries C.D."/>
            <person name="Brambilla E."/>
            <person name="Rohde M."/>
            <person name="Goker M."/>
            <person name="Tindall B.J."/>
            <person name="Woyke T."/>
            <person name="Bristow J."/>
            <person name="Eisen J.A."/>
            <person name="Markowitz V."/>
            <person name="Hugenholtz P."/>
            <person name="Kyrpides N.C."/>
            <person name="Klenk H.P."/>
            <person name="Lapidus A."/>
        </authorList>
    </citation>
    <scope>NUCLEOTIDE SEQUENCE [LARGE SCALE GENOMIC DNA]</scope>
    <source>
        <strain evidence="13">DSM 17093 / CIP 108686 / LMG 22925 / RQ-24</strain>
    </source>
</reference>
<dbReference type="InterPro" id="IPR039421">
    <property type="entry name" value="Type_1_exporter"/>
</dbReference>
<evidence type="ECO:0000256" key="3">
    <source>
        <dbReference type="ARBA" id="ARBA00022475"/>
    </source>
</evidence>
<accession>D7CSN8</accession>
<dbReference type="InterPro" id="IPR027417">
    <property type="entry name" value="P-loop_NTPase"/>
</dbReference>
<feature type="transmembrane region" description="Helical" evidence="9">
    <location>
        <begin position="182"/>
        <end position="203"/>
    </location>
</feature>
<evidence type="ECO:0000313" key="12">
    <source>
        <dbReference type="EMBL" id="ADI15458.1"/>
    </source>
</evidence>
<dbReference type="InterPro" id="IPR036640">
    <property type="entry name" value="ABC1_TM_sf"/>
</dbReference>
<dbReference type="RefSeq" id="WP_013178821.1">
    <property type="nucleotide sequence ID" value="NC_014221.1"/>
</dbReference>